<dbReference type="SUPFAM" id="SSF53335">
    <property type="entry name" value="S-adenosyl-L-methionine-dependent methyltransferases"/>
    <property type="match status" value="2"/>
</dbReference>
<dbReference type="Gene3D" id="2.70.160.11">
    <property type="entry name" value="Hnrnp arginine n-methyltransferase1"/>
    <property type="match status" value="2"/>
</dbReference>
<proteinExistence type="predicted"/>
<evidence type="ECO:0000256" key="3">
    <source>
        <dbReference type="ARBA" id="ARBA00022679"/>
    </source>
</evidence>
<accession>A0A673ZHX6</accession>
<dbReference type="Ensembl" id="ENSSTUT00000048340.1">
    <property type="protein sequence ID" value="ENSSTUP00000046325.1"/>
    <property type="gene ID" value="ENSSTUG00000019505.1"/>
</dbReference>
<evidence type="ECO:0000256" key="4">
    <source>
        <dbReference type="ARBA" id="ARBA00022691"/>
    </source>
</evidence>
<keyword evidence="9" id="KW-1185">Reference proteome</keyword>
<keyword evidence="4" id="KW-0949">S-adenosyl-L-methionine</keyword>
<dbReference type="PANTHER" id="PTHR11006:SF73">
    <property type="entry name" value="PROTEIN ARGININE N-METHYLTRANSFERASE 6"/>
    <property type="match status" value="1"/>
</dbReference>
<reference evidence="8" key="1">
    <citation type="submission" date="2025-08" db="UniProtKB">
        <authorList>
            <consortium name="Ensembl"/>
        </authorList>
    </citation>
    <scope>IDENTIFICATION</scope>
</reference>
<dbReference type="Pfam" id="PF22528">
    <property type="entry name" value="PRMT_C"/>
    <property type="match status" value="1"/>
</dbReference>
<evidence type="ECO:0000256" key="6">
    <source>
        <dbReference type="ARBA" id="ARBA00042685"/>
    </source>
</evidence>
<evidence type="ECO:0000256" key="5">
    <source>
        <dbReference type="ARBA" id="ARBA00040406"/>
    </source>
</evidence>
<dbReference type="InParanoid" id="A0A673ZHX6"/>
<dbReference type="InterPro" id="IPR029063">
    <property type="entry name" value="SAM-dependent_MTases_sf"/>
</dbReference>
<evidence type="ECO:0000313" key="9">
    <source>
        <dbReference type="Proteomes" id="UP000472277"/>
    </source>
</evidence>
<reference evidence="8" key="2">
    <citation type="submission" date="2025-09" db="UniProtKB">
        <authorList>
            <consortium name="Ensembl"/>
        </authorList>
    </citation>
    <scope>IDENTIFICATION</scope>
</reference>
<dbReference type="GO" id="GO:0032259">
    <property type="term" value="P:methylation"/>
    <property type="evidence" value="ECO:0007669"/>
    <property type="project" value="UniProtKB-KW"/>
</dbReference>
<dbReference type="InterPro" id="IPR025799">
    <property type="entry name" value="Arg_MeTrfase"/>
</dbReference>
<protein>
    <recommendedName>
        <fullName evidence="5">Protein arginine N-methyltransferase 6</fullName>
        <ecNumber evidence="1">2.1.1.319</ecNumber>
    </recommendedName>
    <alternativeName>
        <fullName evidence="6">Histone-arginine N-methyltransferase PRMT6</fullName>
    </alternativeName>
</protein>
<dbReference type="EC" id="2.1.1.319" evidence="1"/>
<dbReference type="Gene3D" id="3.40.50.150">
    <property type="entry name" value="Vaccinia Virus protein VP39"/>
    <property type="match status" value="1"/>
</dbReference>
<dbReference type="Proteomes" id="UP000472277">
    <property type="component" value="Chromosome 6"/>
</dbReference>
<dbReference type="GO" id="GO:0042054">
    <property type="term" value="F:histone methyltransferase activity"/>
    <property type="evidence" value="ECO:0007669"/>
    <property type="project" value="TreeGrafter"/>
</dbReference>
<feature type="domain" description="Protein arginine N-methyltransferase" evidence="7">
    <location>
        <begin position="114"/>
        <end position="242"/>
    </location>
</feature>
<dbReference type="GO" id="GO:0035242">
    <property type="term" value="F:protein-arginine omega-N asymmetric methyltransferase activity"/>
    <property type="evidence" value="ECO:0007669"/>
    <property type="project" value="UniProtKB-EC"/>
</dbReference>
<keyword evidence="3" id="KW-0808">Transferase</keyword>
<evidence type="ECO:0000256" key="1">
    <source>
        <dbReference type="ARBA" id="ARBA00011925"/>
    </source>
</evidence>
<keyword evidence="2" id="KW-0489">Methyltransferase</keyword>
<evidence type="ECO:0000256" key="2">
    <source>
        <dbReference type="ARBA" id="ARBA00022603"/>
    </source>
</evidence>
<gene>
    <name evidence="8" type="primary">PRMT6</name>
</gene>
<name>A0A673ZHX6_SALTR</name>
<sequence>CTMLCKMSRPKFFGQMDNLYFDSYSNITIHEEMIADTVRTNTYRTGALRNSSSIQSKVVLDVGEGSGVSLPKPGPGKFTRWMLVQSLIDLYSGDNQFARAGGRDEWMWYVLLHESMTSMDMSCTSEFARKCIMNNDITVNLVMVEDVLSHPSKFGELDLYSFTTEQLKSVKGAFKFTFPGSEEKPLVLSTSPFKLDIHWKQAVMYLGEPVDVRQDTTLVGEVNMYPSEDSSRHITIHVDYTIGELKKTFQDLLHPRWIFRRGSTIDWR</sequence>
<dbReference type="GeneTree" id="ENSGT00940000160961"/>
<organism evidence="8 9">
    <name type="scientific">Salmo trutta</name>
    <name type="common">Brown trout</name>
    <dbReference type="NCBI Taxonomy" id="8032"/>
    <lineage>
        <taxon>Eukaryota</taxon>
        <taxon>Metazoa</taxon>
        <taxon>Chordata</taxon>
        <taxon>Craniata</taxon>
        <taxon>Vertebrata</taxon>
        <taxon>Euteleostomi</taxon>
        <taxon>Actinopterygii</taxon>
        <taxon>Neopterygii</taxon>
        <taxon>Teleostei</taxon>
        <taxon>Protacanthopterygii</taxon>
        <taxon>Salmoniformes</taxon>
        <taxon>Salmonidae</taxon>
        <taxon>Salmoninae</taxon>
        <taxon>Salmo</taxon>
    </lineage>
</organism>
<evidence type="ECO:0000259" key="7">
    <source>
        <dbReference type="Pfam" id="PF22528"/>
    </source>
</evidence>
<evidence type="ECO:0000313" key="8">
    <source>
        <dbReference type="Ensembl" id="ENSSTUP00000046325.1"/>
    </source>
</evidence>
<dbReference type="AlphaFoldDB" id="A0A673ZHX6"/>
<dbReference type="InterPro" id="IPR055135">
    <property type="entry name" value="PRMT_dom"/>
</dbReference>
<dbReference type="PANTHER" id="PTHR11006">
    <property type="entry name" value="PROTEIN ARGININE N-METHYLTRANSFERASE"/>
    <property type="match status" value="1"/>
</dbReference>